<keyword evidence="1" id="KW-0812">Transmembrane</keyword>
<keyword evidence="1" id="KW-1133">Transmembrane helix</keyword>
<organism evidence="2 3">
    <name type="scientific">Stenomitos frigidus AS-A4</name>
    <dbReference type="NCBI Taxonomy" id="2933935"/>
    <lineage>
        <taxon>Bacteria</taxon>
        <taxon>Bacillati</taxon>
        <taxon>Cyanobacteriota</taxon>
        <taxon>Cyanophyceae</taxon>
        <taxon>Leptolyngbyales</taxon>
        <taxon>Leptolyngbyaceae</taxon>
        <taxon>Stenomitos</taxon>
    </lineage>
</organism>
<keyword evidence="3" id="KW-1185">Reference proteome</keyword>
<dbReference type="PANTHER" id="PTHR34548:SF2">
    <property type="entry name" value="PROTEIN TIC 21, CHLOROPLASTIC"/>
    <property type="match status" value="1"/>
</dbReference>
<feature type="transmembrane region" description="Helical" evidence="1">
    <location>
        <begin position="66"/>
        <end position="87"/>
    </location>
</feature>
<accession>A0ABV0KEH3</accession>
<sequence>MVNRSGSSATNLQQIGKGFRLTGWVCLWIQVVLTVVSSVVLIFATLFSPSRFANPNNPSSSSFSTFAGVALTTFSIFTLCFSIYWAFRYVLVGRQLVNKTTRPKKAEVIQILRTGLYVSLGGMLVAIFGAEAITGVLVGKASVSQGSGFAINPSQVVQSLDMFTILASLQVILAHFVGIAGALLLLNKMSRQ</sequence>
<evidence type="ECO:0000256" key="1">
    <source>
        <dbReference type="SAM" id="Phobius"/>
    </source>
</evidence>
<comment type="caution">
    <text evidence="2">The sequence shown here is derived from an EMBL/GenBank/DDBJ whole genome shotgun (WGS) entry which is preliminary data.</text>
</comment>
<protein>
    <submittedName>
        <fullName evidence="2">DUF3611 family protein</fullName>
    </submittedName>
</protein>
<feature type="transmembrane region" description="Helical" evidence="1">
    <location>
        <begin position="21"/>
        <end position="46"/>
    </location>
</feature>
<feature type="transmembrane region" description="Helical" evidence="1">
    <location>
        <begin position="162"/>
        <end position="186"/>
    </location>
</feature>
<proteinExistence type="predicted"/>
<dbReference type="RefSeq" id="WP_190453071.1">
    <property type="nucleotide sequence ID" value="NZ_JAMPLM010000001.1"/>
</dbReference>
<feature type="transmembrane region" description="Helical" evidence="1">
    <location>
        <begin position="108"/>
        <end position="130"/>
    </location>
</feature>
<reference evidence="2 3" key="1">
    <citation type="submission" date="2022-04" db="EMBL/GenBank/DDBJ databases">
        <title>Positive selection, recombination, and allopatry shape intraspecific diversity of widespread and dominant cyanobacteria.</title>
        <authorList>
            <person name="Wei J."/>
            <person name="Shu W."/>
            <person name="Hu C."/>
        </authorList>
    </citation>
    <scope>NUCLEOTIDE SEQUENCE [LARGE SCALE GENOMIC DNA]</scope>
    <source>
        <strain evidence="2 3">AS-A4</strain>
    </source>
</reference>
<evidence type="ECO:0000313" key="2">
    <source>
        <dbReference type="EMBL" id="MEP1056805.1"/>
    </source>
</evidence>
<evidence type="ECO:0000313" key="3">
    <source>
        <dbReference type="Proteomes" id="UP001476950"/>
    </source>
</evidence>
<gene>
    <name evidence="2" type="ORF">NDI38_00045</name>
</gene>
<name>A0ABV0KEH3_9CYAN</name>
<dbReference type="Pfam" id="PF12263">
    <property type="entry name" value="DUF3611"/>
    <property type="match status" value="1"/>
</dbReference>
<dbReference type="InterPro" id="IPR022051">
    <property type="entry name" value="DUF3611"/>
</dbReference>
<keyword evidence="1" id="KW-0472">Membrane</keyword>
<dbReference type="EMBL" id="JAMPLM010000001">
    <property type="protein sequence ID" value="MEP1056805.1"/>
    <property type="molecule type" value="Genomic_DNA"/>
</dbReference>
<dbReference type="PANTHER" id="PTHR34548">
    <property type="entry name" value="PROTEIN TIC 21, CHLOROPLASTIC"/>
    <property type="match status" value="1"/>
</dbReference>
<dbReference type="Proteomes" id="UP001476950">
    <property type="component" value="Unassembled WGS sequence"/>
</dbReference>